<accession>A0A3B0V9U4</accession>
<gene>
    <name evidence="1" type="ORF">MNBD_GAMMA01-2034</name>
</gene>
<reference evidence="1" key="1">
    <citation type="submission" date="2018-06" db="EMBL/GenBank/DDBJ databases">
        <authorList>
            <person name="Zhirakovskaya E."/>
        </authorList>
    </citation>
    <scope>NUCLEOTIDE SEQUENCE</scope>
</reference>
<organism evidence="1">
    <name type="scientific">hydrothermal vent metagenome</name>
    <dbReference type="NCBI Taxonomy" id="652676"/>
    <lineage>
        <taxon>unclassified sequences</taxon>
        <taxon>metagenomes</taxon>
        <taxon>ecological metagenomes</taxon>
    </lineage>
</organism>
<dbReference type="AlphaFoldDB" id="A0A3B0V9U4"/>
<protein>
    <submittedName>
        <fullName evidence="1">Uncharacterized protein</fullName>
    </submittedName>
</protein>
<proteinExistence type="predicted"/>
<dbReference type="EMBL" id="UOEW01000170">
    <property type="protein sequence ID" value="VAW37490.1"/>
    <property type="molecule type" value="Genomic_DNA"/>
</dbReference>
<sequence>MFSSFNKLPRTLSVLLVFFIAFSTLTQAEVLETDALFDFGQQNSSTQSRSLEDFNAEYLEDIQGISVLNFSGNYDKSINGEANTGARQAVLHSFYDNQPDSYDFVFIFTEFDFDSGEADAFATTIMNDVNGIGINIFDNRASYQSEKLQIIIDMKSMASLVLNPLDPRYKSLLDIMMHEMMHRWGIFIKYIDEDGQVSDRLLGRTDSHWSYFLNSNASLMYGSLWNEYQQGYFRTENIRHSLSPLDLYLAGFIPKNLVADFFVINNASAGINTDYPPLIGTEIDGDKEIISINDIIAYEGERVPNSDNSQHQFKIKFILLKSEQDEIKSQSIANLYILQNEFQKRFFADTRGIGIVEFPNESSNSGLNNPQVLDFDPQLTSAFDLQSALDFLLSDETTDWWQDRTATKARDTVTTIKSLQLIVDDYPEAQTKISNAILWLNNYQPQNNDEMAWMLSSGVLTNEVEQSLVATLNSNKIHQDGWGIDN</sequence>
<name>A0A3B0V9U4_9ZZZZ</name>
<evidence type="ECO:0000313" key="1">
    <source>
        <dbReference type="EMBL" id="VAW37490.1"/>
    </source>
</evidence>